<gene>
    <name evidence="1" type="ORF">ANN_14878</name>
</gene>
<organism evidence="1 2">
    <name type="scientific">Periplaneta americana</name>
    <name type="common">American cockroach</name>
    <name type="synonym">Blatta americana</name>
    <dbReference type="NCBI Taxonomy" id="6978"/>
    <lineage>
        <taxon>Eukaryota</taxon>
        <taxon>Metazoa</taxon>
        <taxon>Ecdysozoa</taxon>
        <taxon>Arthropoda</taxon>
        <taxon>Hexapoda</taxon>
        <taxon>Insecta</taxon>
        <taxon>Pterygota</taxon>
        <taxon>Neoptera</taxon>
        <taxon>Polyneoptera</taxon>
        <taxon>Dictyoptera</taxon>
        <taxon>Blattodea</taxon>
        <taxon>Blattoidea</taxon>
        <taxon>Blattidae</taxon>
        <taxon>Blattinae</taxon>
        <taxon>Periplaneta</taxon>
    </lineage>
</organism>
<dbReference type="EMBL" id="JAJSOF020000019">
    <property type="protein sequence ID" value="KAJ4438924.1"/>
    <property type="molecule type" value="Genomic_DNA"/>
</dbReference>
<protein>
    <submittedName>
        <fullName evidence="1">Uncharacterized protein</fullName>
    </submittedName>
</protein>
<comment type="caution">
    <text evidence="1">The sequence shown here is derived from an EMBL/GenBank/DDBJ whole genome shotgun (WGS) entry which is preliminary data.</text>
</comment>
<name>A0ABQ8SXI7_PERAM</name>
<accession>A0ABQ8SXI7</accession>
<evidence type="ECO:0000313" key="2">
    <source>
        <dbReference type="Proteomes" id="UP001148838"/>
    </source>
</evidence>
<sequence length="298" mass="33512">MKVFPTELGNALLNVEAHVSSQGCERAQHESVIEGSDSDVRGLMEDGEGGMFYFLVHIFLYVDKILRSSVKEMLFLPADIPNSMLYTSKKLKGLQLIRASWEALLQHCNICLSLIRADNPHVNMMRQMSNSNRRRGKGVEMYSEVTVANSWIANKKGLSTSEWISSLEMTANLAAVRSFPGTSLDGTRCRHGCPENETVAHVLGFCEQELLVRNSRHHLVRSKIAAALRNKGWIVEEEISCWAENGSTRQVDILAYNTDTKQGIIVDPTIRFEVECHQSAEVHLKKKSIYEPTVNYLS</sequence>
<keyword evidence="2" id="KW-1185">Reference proteome</keyword>
<reference evidence="1 2" key="1">
    <citation type="journal article" date="2022" name="Allergy">
        <title>Genome assembly and annotation of Periplaneta americana reveal a comprehensive cockroach allergen profile.</title>
        <authorList>
            <person name="Wang L."/>
            <person name="Xiong Q."/>
            <person name="Saelim N."/>
            <person name="Wang L."/>
            <person name="Nong W."/>
            <person name="Wan A.T."/>
            <person name="Shi M."/>
            <person name="Liu X."/>
            <person name="Cao Q."/>
            <person name="Hui J.H.L."/>
            <person name="Sookrung N."/>
            <person name="Leung T.F."/>
            <person name="Tungtrongchitr A."/>
            <person name="Tsui S.K.W."/>
        </authorList>
    </citation>
    <scope>NUCLEOTIDE SEQUENCE [LARGE SCALE GENOMIC DNA]</scope>
    <source>
        <tissue evidence="1">Whole body-01</tissue>
    </source>
</reference>
<proteinExistence type="predicted"/>
<dbReference type="Proteomes" id="UP001148838">
    <property type="component" value="Unassembled WGS sequence"/>
</dbReference>
<evidence type="ECO:0000313" key="1">
    <source>
        <dbReference type="EMBL" id="KAJ4438924.1"/>
    </source>
</evidence>